<dbReference type="EMBL" id="CP133164">
    <property type="protein sequence ID" value="WMN19743.1"/>
    <property type="molecule type" value="Genomic_DNA"/>
</dbReference>
<dbReference type="InterPro" id="IPR001296">
    <property type="entry name" value="Glyco_trans_1"/>
</dbReference>
<keyword evidence="2" id="KW-0175">Coiled coil</keyword>
<name>A0ABY9NPI4_9PSED</name>
<dbReference type="Pfam" id="PF13847">
    <property type="entry name" value="Methyltransf_31"/>
    <property type="match status" value="1"/>
</dbReference>
<protein>
    <submittedName>
        <fullName evidence="4">Glycosyltransferase</fullName>
        <ecNumber evidence="4">2.4.-.-</ecNumber>
    </submittedName>
</protein>
<dbReference type="Gene3D" id="3.40.50.150">
    <property type="entry name" value="Vaccinia Virus protein VP39"/>
    <property type="match status" value="1"/>
</dbReference>
<sequence length="1837" mass="204297">MIEQLVADLPEVYQPIFGHSDFSDHASRPCADRLKVIAVIYDALQALLGRPLKVLDLGCAQGYFSLSLASRGASVRGIDFLDKNIAVCDALAEENPEFNAAFEIGRVEDVIDKLQPGQYDLVLGLSVFHHVIHERGVDEVKRLFQKAAAMCGALILEVALREGDLYWAGSQPEDPLILLEPVTFVREAARCKTHLTSVERPLYVASNNYWIVKDKAGVFDTWSNESHALANNTHEGTRRYFLGPQEVVKQYHFVGPRTEHNRLEFLRERMFLSSAPPGYPVAVPIVISETEREGWVVMQRLQGELLLNVLDDSLLDRKRILKDVLEQLVELESSGLYHSDVRSWNILIAACGGAYLIDYGAISQEIRDCVWPYNIYLAFMVFVHELATGHVADPVPIRQISITPFNLPQPFRSWASGLWALPATKWSFRLMLDHLNALGEQPTNGEPEKNEELWMQAIEEAIDLQSGCIRDLGGQFLGKIHDMDIQLEKVRDEVTRVAEFTQDVQGSMKDFEQRAIHSEAIAEQLRLQLQEMSQRIESAERRSHETELALRESIGRAAQDEALANAHYWYAQAIANEKLVTALHKSTSWRITWPMRAITRALRWTLLLPARLIRTVMRKGAELLIQSLLALPALSRPLIVFLKRYPRIYGHLHRFASHRGLIRGSLISTANSGFLTSRTKSLQSALAQAKDPSADFEDAPVTESEYSEKRIAVLAPISSSGVSGGAERLYSGLVKALQAHGCIVELICLSVDEATFDGIKKGYHDFAALNLSAFDLVISTKAPSYAVKHPNHILYLVHTVRVFYDMFCDVFPNANDEIKAQRLWIHHEDGQAFSQVKHRFSIGAEVSKRLVDWNDCDAEVLHPPMDIDGLYNAGSGDYFFMPGRLHEWKRVDLAIRAIKYSSLPMKLVISGEGDAEPYLRKLADGDARIEFLGRVDDGTLKRLYAGALAVPFLPIREDYGYVTLEAFASGKPVITCTDSGEPQAIVEHGVSGLVCLPQPETVCQAFERLWLDRPLAARMGNAGKERVSAINWAGVSSRLLQAGFPEIRIPVGHLKPPLKVAVLDMQPIIPAVGGGRLRLLGLYHALGENLNVRYVGSYDWPGEEYRRHTITPMFEEIDVPLSAEHHAAAEQAARQAGGKTIIDMLFSQQAHLSPDYLKEVFDAVEWAEVVVFSHPWVAPLVGDNFLRGKTVVYDSHNVESELRSQLLNLNNPFEQRVLDEVVRSEQLVGDRADIVLACSQEDIDGFYDRFGWSKSKLKLVPNGVFSDVIRPPTHEEKSAARKALGFVHSDRVAFFIGSNYAPNVEAGLFIVEELAKEHPNCIFAIGGGVCSQLPEKLPKNVRRIGFLEEEDKVRWLHASDFAINPMFSGSGTNIKMFDFMSAGLPIIATHIGARGIVSKSTDGIYLADRDGMSRLVGNIFNDRDSLISGGQSNRRTVEKCFSWESISPALGCIVRNANLRRRGSALLSGADKKMKLRVAHLSTVGLKCGIGEYTRKLISVYQGSGISNFILCAQAANEQPDLSGISVPAKLVWFFDNVTWNSSRIEISTLQSLLEWEVTHLLIQYHPGYYPAEVLSSFVESVLVHGITVSVVVHNFVEGSTSAMRKLNNLGVTLFSHRTTEVFQAKELGVVLEKVPLAMEFKEGLPPKTIVHRDWIAKPPIIITTGFLRKHKGVVSLIRAMPEVLTKFPGAQLIVQCALYSSEDSKQELKDCERELTRLGIQGAVRLDTRFLDKDVVLGELAKADLAVLPYEQSNEGGSATAADCMCVGLPLIVSTAEIFDEVRSVALTVPPEVEQISQGILSVLADPERYASLVEASLQYANENSWGNIAGVFLSK</sequence>
<dbReference type="InterPro" id="IPR000719">
    <property type="entry name" value="Prot_kinase_dom"/>
</dbReference>
<evidence type="ECO:0000256" key="1">
    <source>
        <dbReference type="ARBA" id="ARBA00022679"/>
    </source>
</evidence>
<feature type="domain" description="Protein kinase" evidence="3">
    <location>
        <begin position="219"/>
        <end position="570"/>
    </location>
</feature>
<dbReference type="SUPFAM" id="SSF53335">
    <property type="entry name" value="S-adenosyl-L-methionine-dependent methyltransferases"/>
    <property type="match status" value="1"/>
</dbReference>
<dbReference type="GO" id="GO:0032259">
    <property type="term" value="P:methylation"/>
    <property type="evidence" value="ECO:0007669"/>
    <property type="project" value="UniProtKB-KW"/>
</dbReference>
<dbReference type="PROSITE" id="PS50011">
    <property type="entry name" value="PROTEIN_KINASE_DOM"/>
    <property type="match status" value="1"/>
</dbReference>
<dbReference type="Proteomes" id="UP001237292">
    <property type="component" value="Chromosome"/>
</dbReference>
<dbReference type="PANTHER" id="PTHR46401:SF2">
    <property type="entry name" value="GLYCOSYLTRANSFERASE WBBK-RELATED"/>
    <property type="match status" value="1"/>
</dbReference>
<gene>
    <name evidence="4" type="ORF">QL104_10120</name>
</gene>
<keyword evidence="4" id="KW-0328">Glycosyltransferase</keyword>
<organism evidence="4 5">
    <name type="scientific">Pseudomonas piscis</name>
    <dbReference type="NCBI Taxonomy" id="2614538"/>
    <lineage>
        <taxon>Bacteria</taxon>
        <taxon>Pseudomonadati</taxon>
        <taxon>Pseudomonadota</taxon>
        <taxon>Gammaproteobacteria</taxon>
        <taxon>Pseudomonadales</taxon>
        <taxon>Pseudomonadaceae</taxon>
        <taxon>Pseudomonas</taxon>
    </lineage>
</organism>
<dbReference type="Pfam" id="PF00534">
    <property type="entry name" value="Glycos_transf_1"/>
    <property type="match status" value="2"/>
</dbReference>
<dbReference type="Pfam" id="PF13692">
    <property type="entry name" value="Glyco_trans_1_4"/>
    <property type="match status" value="1"/>
</dbReference>
<dbReference type="RefSeq" id="WP_282878478.1">
    <property type="nucleotide sequence ID" value="NZ_CP133164.1"/>
</dbReference>
<dbReference type="Gene3D" id="1.10.510.10">
    <property type="entry name" value="Transferase(Phosphotransferase) domain 1"/>
    <property type="match status" value="1"/>
</dbReference>
<dbReference type="Gene3D" id="3.40.50.2000">
    <property type="entry name" value="Glycogen Phosphorylase B"/>
    <property type="match status" value="4"/>
</dbReference>
<dbReference type="PANTHER" id="PTHR46401">
    <property type="entry name" value="GLYCOSYLTRANSFERASE WBBK-RELATED"/>
    <property type="match status" value="1"/>
</dbReference>
<dbReference type="GO" id="GO:0016757">
    <property type="term" value="F:glycosyltransferase activity"/>
    <property type="evidence" value="ECO:0007669"/>
    <property type="project" value="UniProtKB-KW"/>
</dbReference>
<dbReference type="SUPFAM" id="SSF56112">
    <property type="entry name" value="Protein kinase-like (PK-like)"/>
    <property type="match status" value="1"/>
</dbReference>
<keyword evidence="1 4" id="KW-0808">Transferase</keyword>
<evidence type="ECO:0000256" key="2">
    <source>
        <dbReference type="SAM" id="Coils"/>
    </source>
</evidence>
<dbReference type="Gene3D" id="3.30.200.20">
    <property type="entry name" value="Phosphorylase Kinase, domain 1"/>
    <property type="match status" value="1"/>
</dbReference>
<dbReference type="CDD" id="cd02440">
    <property type="entry name" value="AdoMet_MTases"/>
    <property type="match status" value="1"/>
</dbReference>
<dbReference type="GO" id="GO:0008168">
    <property type="term" value="F:methyltransferase activity"/>
    <property type="evidence" value="ECO:0007669"/>
    <property type="project" value="UniProtKB-KW"/>
</dbReference>
<dbReference type="InterPro" id="IPR029063">
    <property type="entry name" value="SAM-dependent_MTases_sf"/>
</dbReference>
<reference evidence="4 5" key="1">
    <citation type="journal article" date="2023" name="Access Microbiol">
        <title>The genome of a steinernematid-associated Pseudomonas piscis bacterium encodes the biosynthesis of insect toxins.</title>
        <authorList>
            <person name="Awori R.M."/>
            <person name="Hendre P."/>
            <person name="Amugune N.O."/>
        </authorList>
    </citation>
    <scope>NUCLEOTIDE SEQUENCE [LARGE SCALE GENOMIC DNA]</scope>
    <source>
        <strain evidence="4 5">75</strain>
    </source>
</reference>
<dbReference type="SUPFAM" id="SSF53756">
    <property type="entry name" value="UDP-Glycosyltransferase/glycogen phosphorylase"/>
    <property type="match status" value="3"/>
</dbReference>
<dbReference type="EC" id="2.4.-.-" evidence="4"/>
<evidence type="ECO:0000313" key="4">
    <source>
        <dbReference type="EMBL" id="WMN19743.1"/>
    </source>
</evidence>
<feature type="coiled-coil region" evidence="2">
    <location>
        <begin position="522"/>
        <end position="549"/>
    </location>
</feature>
<proteinExistence type="predicted"/>
<keyword evidence="4" id="KW-0489">Methyltransferase</keyword>
<evidence type="ECO:0000313" key="5">
    <source>
        <dbReference type="Proteomes" id="UP001237292"/>
    </source>
</evidence>
<dbReference type="InterPro" id="IPR011009">
    <property type="entry name" value="Kinase-like_dom_sf"/>
</dbReference>
<dbReference type="InterPro" id="IPR025714">
    <property type="entry name" value="Methyltranfer_dom"/>
</dbReference>
<dbReference type="CDD" id="cd03801">
    <property type="entry name" value="GT4_PimA-like"/>
    <property type="match status" value="2"/>
</dbReference>
<keyword evidence="5" id="KW-1185">Reference proteome</keyword>
<evidence type="ECO:0000259" key="3">
    <source>
        <dbReference type="PROSITE" id="PS50011"/>
    </source>
</evidence>
<accession>A0ABY9NPI4</accession>